<organism evidence="1 2">
    <name type="scientific">Chaetomidium leptoderma</name>
    <dbReference type="NCBI Taxonomy" id="669021"/>
    <lineage>
        <taxon>Eukaryota</taxon>
        <taxon>Fungi</taxon>
        <taxon>Dikarya</taxon>
        <taxon>Ascomycota</taxon>
        <taxon>Pezizomycotina</taxon>
        <taxon>Sordariomycetes</taxon>
        <taxon>Sordariomycetidae</taxon>
        <taxon>Sordariales</taxon>
        <taxon>Chaetomiaceae</taxon>
        <taxon>Chaetomidium</taxon>
    </lineage>
</organism>
<evidence type="ECO:0000313" key="1">
    <source>
        <dbReference type="EMBL" id="KAK4154471.1"/>
    </source>
</evidence>
<name>A0AAN6VQE4_9PEZI</name>
<reference evidence="1" key="2">
    <citation type="submission" date="2023-05" db="EMBL/GenBank/DDBJ databases">
        <authorList>
            <consortium name="Lawrence Berkeley National Laboratory"/>
            <person name="Steindorff A."/>
            <person name="Hensen N."/>
            <person name="Bonometti L."/>
            <person name="Westerberg I."/>
            <person name="Brannstrom I.O."/>
            <person name="Guillou S."/>
            <person name="Cros-Aarteil S."/>
            <person name="Calhoun S."/>
            <person name="Haridas S."/>
            <person name="Kuo A."/>
            <person name="Mondo S."/>
            <person name="Pangilinan J."/>
            <person name="Riley R."/>
            <person name="Labutti K."/>
            <person name="Andreopoulos B."/>
            <person name="Lipzen A."/>
            <person name="Chen C."/>
            <person name="Yanf M."/>
            <person name="Daum C."/>
            <person name="Ng V."/>
            <person name="Clum A."/>
            <person name="Ohm R."/>
            <person name="Martin F."/>
            <person name="Silar P."/>
            <person name="Natvig D."/>
            <person name="Lalanne C."/>
            <person name="Gautier V."/>
            <person name="Ament-Velasquez S.L."/>
            <person name="Kruys A."/>
            <person name="Hutchinson M.I."/>
            <person name="Powell A.J."/>
            <person name="Barry K."/>
            <person name="Miller A.N."/>
            <person name="Grigoriev I.V."/>
            <person name="Debuchy R."/>
            <person name="Gladieux P."/>
            <person name="Thoren M.H."/>
            <person name="Johannesson H."/>
        </authorList>
    </citation>
    <scope>NUCLEOTIDE SEQUENCE</scope>
    <source>
        <strain evidence="1">CBS 538.74</strain>
    </source>
</reference>
<dbReference type="EMBL" id="MU856911">
    <property type="protein sequence ID" value="KAK4154471.1"/>
    <property type="molecule type" value="Genomic_DNA"/>
</dbReference>
<dbReference type="AlphaFoldDB" id="A0AAN6VQE4"/>
<reference evidence="1" key="1">
    <citation type="journal article" date="2023" name="Mol. Phylogenet. Evol.">
        <title>Genome-scale phylogeny and comparative genomics of the fungal order Sordariales.</title>
        <authorList>
            <person name="Hensen N."/>
            <person name="Bonometti L."/>
            <person name="Westerberg I."/>
            <person name="Brannstrom I.O."/>
            <person name="Guillou S."/>
            <person name="Cros-Aarteil S."/>
            <person name="Calhoun S."/>
            <person name="Haridas S."/>
            <person name="Kuo A."/>
            <person name="Mondo S."/>
            <person name="Pangilinan J."/>
            <person name="Riley R."/>
            <person name="LaButti K."/>
            <person name="Andreopoulos B."/>
            <person name="Lipzen A."/>
            <person name="Chen C."/>
            <person name="Yan M."/>
            <person name="Daum C."/>
            <person name="Ng V."/>
            <person name="Clum A."/>
            <person name="Steindorff A."/>
            <person name="Ohm R.A."/>
            <person name="Martin F."/>
            <person name="Silar P."/>
            <person name="Natvig D.O."/>
            <person name="Lalanne C."/>
            <person name="Gautier V."/>
            <person name="Ament-Velasquez S.L."/>
            <person name="Kruys A."/>
            <person name="Hutchinson M.I."/>
            <person name="Powell A.J."/>
            <person name="Barry K."/>
            <person name="Miller A.N."/>
            <person name="Grigoriev I.V."/>
            <person name="Debuchy R."/>
            <person name="Gladieux P."/>
            <person name="Hiltunen Thoren M."/>
            <person name="Johannesson H."/>
        </authorList>
    </citation>
    <scope>NUCLEOTIDE SEQUENCE</scope>
    <source>
        <strain evidence="1">CBS 538.74</strain>
    </source>
</reference>
<proteinExistence type="predicted"/>
<sequence>MGSIRLDDTLIGHPTWIDAHTRDPKSQPRMNLNRHFVEDRAICFSSSLLAAKPLDYKIRPGEGHCRHPGNHD</sequence>
<comment type="caution">
    <text evidence="1">The sequence shown here is derived from an EMBL/GenBank/DDBJ whole genome shotgun (WGS) entry which is preliminary data.</text>
</comment>
<gene>
    <name evidence="1" type="ORF">C8A00DRAFT_32752</name>
</gene>
<protein>
    <submittedName>
        <fullName evidence="1">Uncharacterized protein</fullName>
    </submittedName>
</protein>
<dbReference type="Proteomes" id="UP001302745">
    <property type="component" value="Unassembled WGS sequence"/>
</dbReference>
<accession>A0AAN6VQE4</accession>
<keyword evidence="2" id="KW-1185">Reference proteome</keyword>
<evidence type="ECO:0000313" key="2">
    <source>
        <dbReference type="Proteomes" id="UP001302745"/>
    </source>
</evidence>